<evidence type="ECO:0000256" key="9">
    <source>
        <dbReference type="ARBA" id="ARBA00023054"/>
    </source>
</evidence>
<keyword evidence="9" id="KW-0175">Coiled coil</keyword>
<proteinExistence type="inferred from homology"/>
<feature type="region of interest" description="Disordered" evidence="14">
    <location>
        <begin position="245"/>
        <end position="286"/>
    </location>
</feature>
<dbReference type="GO" id="GO:0007517">
    <property type="term" value="P:muscle organ development"/>
    <property type="evidence" value="ECO:0007669"/>
    <property type="project" value="UniProtKB-KW"/>
</dbReference>
<keyword evidence="5" id="KW-0963">Cytoplasm</keyword>
<dbReference type="Proteomes" id="UP000314982">
    <property type="component" value="Unassembled WGS sequence"/>
</dbReference>
<dbReference type="PANTHER" id="PTHR15240:SF4">
    <property type="entry name" value="CAVEOLAE-ASSOCIATED PROTEIN 4"/>
    <property type="match status" value="1"/>
</dbReference>
<dbReference type="Ensembl" id="ENSHHUT00000084897.1">
    <property type="protein sequence ID" value="ENSHHUP00000082293.1"/>
    <property type="gene ID" value="ENSHHUG00000047828.1"/>
</dbReference>
<evidence type="ECO:0000256" key="5">
    <source>
        <dbReference type="ARBA" id="ARBA00022490"/>
    </source>
</evidence>
<evidence type="ECO:0000256" key="11">
    <source>
        <dbReference type="ARBA" id="ARBA00023159"/>
    </source>
</evidence>
<reference evidence="16" key="1">
    <citation type="submission" date="2018-06" db="EMBL/GenBank/DDBJ databases">
        <title>Genome assembly of Danube salmon.</title>
        <authorList>
            <person name="Macqueen D.J."/>
            <person name="Gundappa M.K."/>
        </authorList>
    </citation>
    <scope>NUCLEOTIDE SEQUENCE [LARGE SCALE GENOMIC DNA]</scope>
</reference>
<evidence type="ECO:0000256" key="4">
    <source>
        <dbReference type="ARBA" id="ARBA00022473"/>
    </source>
</evidence>
<dbReference type="GO" id="GO:0030154">
    <property type="term" value="P:cell differentiation"/>
    <property type="evidence" value="ECO:0007669"/>
    <property type="project" value="UniProtKB-KW"/>
</dbReference>
<dbReference type="AlphaFoldDB" id="A0A4W5R8G6"/>
<keyword evidence="16" id="KW-1185">Reference proteome</keyword>
<evidence type="ECO:0000313" key="15">
    <source>
        <dbReference type="Ensembl" id="ENSHHUP00000082293.1"/>
    </source>
</evidence>
<evidence type="ECO:0000256" key="12">
    <source>
        <dbReference type="ARBA" id="ARBA00023163"/>
    </source>
</evidence>
<keyword evidence="8" id="KW-0805">Transcription regulation</keyword>
<protein>
    <recommendedName>
        <fullName evidence="13">Muscle-restricted coiled-coil protein</fullName>
    </recommendedName>
</protein>
<dbReference type="GO" id="GO:0030017">
    <property type="term" value="C:sarcomere"/>
    <property type="evidence" value="ECO:0007669"/>
    <property type="project" value="UniProtKB-SubCell"/>
</dbReference>
<reference evidence="15" key="3">
    <citation type="submission" date="2025-09" db="UniProtKB">
        <authorList>
            <consortium name="Ensembl"/>
        </authorList>
    </citation>
    <scope>IDENTIFICATION</scope>
</reference>
<name>A0A4W5R8G6_9TELE</name>
<comment type="subcellular location">
    <subcellularLocation>
        <location evidence="1">Cytoplasm</location>
        <location evidence="1">Myofibril</location>
        <location evidence="1">Sarcomere</location>
    </subcellularLocation>
    <subcellularLocation>
        <location evidence="2">Membrane</location>
        <location evidence="2">Caveola</location>
    </subcellularLocation>
</comment>
<evidence type="ECO:0000256" key="6">
    <source>
        <dbReference type="ARBA" id="ARBA00022541"/>
    </source>
</evidence>
<dbReference type="PANTHER" id="PTHR15240">
    <property type="entry name" value="CAVIN"/>
    <property type="match status" value="1"/>
</dbReference>
<keyword evidence="7" id="KW-0221">Differentiation</keyword>
<accession>A0A4W5R8G6</accession>
<evidence type="ECO:0000256" key="10">
    <source>
        <dbReference type="ARBA" id="ARBA00023136"/>
    </source>
</evidence>
<dbReference type="STRING" id="62062.ENSHHUP00000082293"/>
<keyword evidence="11" id="KW-0010">Activator</keyword>
<evidence type="ECO:0000256" key="13">
    <source>
        <dbReference type="ARBA" id="ARBA00030534"/>
    </source>
</evidence>
<evidence type="ECO:0000256" key="8">
    <source>
        <dbReference type="ARBA" id="ARBA00023015"/>
    </source>
</evidence>
<feature type="compositionally biased region" description="Low complexity" evidence="14">
    <location>
        <begin position="258"/>
        <end position="271"/>
    </location>
</feature>
<dbReference type="InterPro" id="IPR026752">
    <property type="entry name" value="Cavin_fam"/>
</dbReference>
<keyword evidence="12" id="KW-0804">Transcription</keyword>
<sequence length="286" mass="32296">MDQSKYCLARVQDKREVLGLLDDVSNPVSALTILSLLDRVAGIIDNVQSGQQRMEEQQLELETNSNVLKLANDHTTTSGTVEKLLQKTLKVSSNVKVRTCVEKQNVCVKKVENTQEELLTRNKFRVVIYQDNIFIPENVFIPEETVQEAGGTCKSMLFLRLLFISSICSENNYSLIDAFIVFYQQERRVSTACQTDPLVPECSCAAVEKRSTGTITKELWGQQDCAHDPQYTTESCPYTPQMELTESEISEDHNSLYEPESSESQSSQCEPRYTITLGERDGVPKM</sequence>
<keyword evidence="10" id="KW-0472">Membrane</keyword>
<dbReference type="Pfam" id="PF15237">
    <property type="entry name" value="PTRF_SDPR"/>
    <property type="match status" value="1"/>
</dbReference>
<evidence type="ECO:0000256" key="1">
    <source>
        <dbReference type="ARBA" id="ARBA00004204"/>
    </source>
</evidence>
<reference evidence="15" key="2">
    <citation type="submission" date="2025-08" db="UniProtKB">
        <authorList>
            <consortium name="Ensembl"/>
        </authorList>
    </citation>
    <scope>IDENTIFICATION</scope>
</reference>
<dbReference type="GO" id="GO:0010468">
    <property type="term" value="P:regulation of gene expression"/>
    <property type="evidence" value="ECO:0007669"/>
    <property type="project" value="TreeGrafter"/>
</dbReference>
<keyword evidence="4" id="KW-0217">Developmental protein</keyword>
<evidence type="ECO:0000256" key="3">
    <source>
        <dbReference type="ARBA" id="ARBA00008836"/>
    </source>
</evidence>
<organism evidence="15 16">
    <name type="scientific">Hucho hucho</name>
    <name type="common">huchen</name>
    <dbReference type="NCBI Taxonomy" id="62062"/>
    <lineage>
        <taxon>Eukaryota</taxon>
        <taxon>Metazoa</taxon>
        <taxon>Chordata</taxon>
        <taxon>Craniata</taxon>
        <taxon>Vertebrata</taxon>
        <taxon>Euteleostomi</taxon>
        <taxon>Actinopterygii</taxon>
        <taxon>Neopterygii</taxon>
        <taxon>Teleostei</taxon>
        <taxon>Protacanthopterygii</taxon>
        <taxon>Salmoniformes</taxon>
        <taxon>Salmonidae</taxon>
        <taxon>Salmoninae</taxon>
        <taxon>Hucho</taxon>
    </lineage>
</organism>
<comment type="similarity">
    <text evidence="3">Belongs to the CAVIN family.</text>
</comment>
<evidence type="ECO:0000313" key="16">
    <source>
        <dbReference type="Proteomes" id="UP000314982"/>
    </source>
</evidence>
<keyword evidence="6" id="KW-0517">Myogenesis</keyword>
<evidence type="ECO:0000256" key="14">
    <source>
        <dbReference type="SAM" id="MobiDB-lite"/>
    </source>
</evidence>
<evidence type="ECO:0000256" key="7">
    <source>
        <dbReference type="ARBA" id="ARBA00022782"/>
    </source>
</evidence>
<dbReference type="GO" id="GO:0005901">
    <property type="term" value="C:caveola"/>
    <property type="evidence" value="ECO:0007669"/>
    <property type="project" value="UniProtKB-SubCell"/>
</dbReference>
<evidence type="ECO:0000256" key="2">
    <source>
        <dbReference type="ARBA" id="ARBA00004345"/>
    </source>
</evidence>
<dbReference type="GeneTree" id="ENSGT00950000182910"/>